<feature type="domain" description="Histidine kinase/HSP90-like ATPase" evidence="1">
    <location>
        <begin position="13"/>
        <end position="134"/>
    </location>
</feature>
<reference evidence="2 3" key="1">
    <citation type="journal article" date="2016" name="Nat. Commun.">
        <title>Thousands of microbial genomes shed light on interconnected biogeochemical processes in an aquifer system.</title>
        <authorList>
            <person name="Anantharaman K."/>
            <person name="Brown C.T."/>
            <person name="Hug L.A."/>
            <person name="Sharon I."/>
            <person name="Castelle C.J."/>
            <person name="Probst A.J."/>
            <person name="Thomas B.C."/>
            <person name="Singh A."/>
            <person name="Wilkins M.J."/>
            <person name="Karaoz U."/>
            <person name="Brodie E.L."/>
            <person name="Williams K.H."/>
            <person name="Hubbard S.S."/>
            <person name="Banfield J.F."/>
        </authorList>
    </citation>
    <scope>NUCLEOTIDE SEQUENCE [LARGE SCALE GENOMIC DNA]</scope>
</reference>
<dbReference type="Gene3D" id="3.30.565.10">
    <property type="entry name" value="Histidine kinase-like ATPase, C-terminal domain"/>
    <property type="match status" value="1"/>
</dbReference>
<gene>
    <name evidence="2" type="ORF">A2519_21905</name>
</gene>
<proteinExistence type="predicted"/>
<evidence type="ECO:0000259" key="1">
    <source>
        <dbReference type="Pfam" id="PF13581"/>
    </source>
</evidence>
<evidence type="ECO:0000313" key="3">
    <source>
        <dbReference type="Proteomes" id="UP000179243"/>
    </source>
</evidence>
<organism evidence="2 3">
    <name type="scientific">Candidatus Raymondbacteria bacterium RIFOXYD12_FULL_49_13</name>
    <dbReference type="NCBI Taxonomy" id="1817890"/>
    <lineage>
        <taxon>Bacteria</taxon>
        <taxon>Raymondiibacteriota</taxon>
    </lineage>
</organism>
<name>A0A1F7FMC4_UNCRA</name>
<accession>A0A1F7FMC4</accession>
<dbReference type="Pfam" id="PF13581">
    <property type="entry name" value="HATPase_c_2"/>
    <property type="match status" value="1"/>
</dbReference>
<dbReference type="InterPro" id="IPR003594">
    <property type="entry name" value="HATPase_dom"/>
</dbReference>
<dbReference type="EMBL" id="MFYX01000001">
    <property type="protein sequence ID" value="OGK07622.1"/>
    <property type="molecule type" value="Genomic_DNA"/>
</dbReference>
<protein>
    <recommendedName>
        <fullName evidence="1">Histidine kinase/HSP90-like ATPase domain-containing protein</fullName>
    </recommendedName>
</protein>
<dbReference type="InterPro" id="IPR036890">
    <property type="entry name" value="HATPase_C_sf"/>
</dbReference>
<dbReference type="Proteomes" id="UP000179243">
    <property type="component" value="Unassembled WGS sequence"/>
</dbReference>
<dbReference type="AlphaFoldDB" id="A0A1F7FMC4"/>
<evidence type="ECO:0000313" key="2">
    <source>
        <dbReference type="EMBL" id="OGK07622.1"/>
    </source>
</evidence>
<comment type="caution">
    <text evidence="2">The sequence shown here is derived from an EMBL/GenBank/DDBJ whole genome shotgun (WGS) entry which is preliminary data.</text>
</comment>
<sequence length="153" mass="17518">MAPIVSNPVMVDFPGDIDYIPLVRKFFANLINAHDFSRRFAFRTEIIIDELCNNTIKFGKPRIGESIKLSCDIQNDQIVLDIFSPRSMGVDIIKLKKAVEEKSGQKVAYESELERGIHIIKILCDDIQVFDKDDICIRVIKKREQGEEFVSLS</sequence>